<comment type="similarity">
    <text evidence="1">Belongs to the LysR transcriptional regulatory family.</text>
</comment>
<feature type="domain" description="HTH lysR-type" evidence="5">
    <location>
        <begin position="1"/>
        <end position="60"/>
    </location>
</feature>
<evidence type="ECO:0000256" key="3">
    <source>
        <dbReference type="ARBA" id="ARBA00023125"/>
    </source>
</evidence>
<dbReference type="InterPro" id="IPR036390">
    <property type="entry name" value="WH_DNA-bd_sf"/>
</dbReference>
<keyword evidence="4" id="KW-0804">Transcription</keyword>
<dbReference type="Proteomes" id="UP001597195">
    <property type="component" value="Unassembled WGS sequence"/>
</dbReference>
<dbReference type="InterPro" id="IPR005119">
    <property type="entry name" value="LysR_subst-bd"/>
</dbReference>
<evidence type="ECO:0000259" key="5">
    <source>
        <dbReference type="PROSITE" id="PS50931"/>
    </source>
</evidence>
<dbReference type="Pfam" id="PF00126">
    <property type="entry name" value="HTH_1"/>
    <property type="match status" value="1"/>
</dbReference>
<dbReference type="Pfam" id="PF03466">
    <property type="entry name" value="LysR_substrate"/>
    <property type="match status" value="1"/>
</dbReference>
<accession>A0ABW4H0R9</accession>
<evidence type="ECO:0000313" key="6">
    <source>
        <dbReference type="EMBL" id="MFD1548309.1"/>
    </source>
</evidence>
<comment type="caution">
    <text evidence="6">The sequence shown here is derived from an EMBL/GenBank/DDBJ whole genome shotgun (WGS) entry which is preliminary data.</text>
</comment>
<evidence type="ECO:0000256" key="1">
    <source>
        <dbReference type="ARBA" id="ARBA00009437"/>
    </source>
</evidence>
<keyword evidence="3" id="KW-0238">DNA-binding</keyword>
<evidence type="ECO:0000256" key="2">
    <source>
        <dbReference type="ARBA" id="ARBA00023015"/>
    </source>
</evidence>
<keyword evidence="7" id="KW-1185">Reference proteome</keyword>
<dbReference type="PANTHER" id="PTHR30126:SF21">
    <property type="entry name" value="TRANSCRIPTIONAL REGULATOR-RELATED"/>
    <property type="match status" value="1"/>
</dbReference>
<gene>
    <name evidence="6" type="ORF">ACFQ5T_01210</name>
</gene>
<dbReference type="Gene3D" id="1.10.10.10">
    <property type="entry name" value="Winged helix-like DNA-binding domain superfamily/Winged helix DNA-binding domain"/>
    <property type="match status" value="1"/>
</dbReference>
<sequence>MNSELLQTFLKIVEYRQISQAADSLYITQAAVSNRLHRMESLLGVKLINRVKGNNTISLTPYGTRLVPIARQWIQLSDQVDSLKEMGDYHVLTVATSLDINTAILSEIAPQALQDDTLLRLNIQTTDDLNIYNLIDNDLVDIGFSFIESTRHKIETRKIGQERLVLVTKPTSNYPDFVGTTMLSRYDELMIPYSDSYRKWHMLCWEDKIPPFVRLDTSLAVPQYLVNDRNWALIPESMARFFIKHGQPLRILHLMEKPPVLPLIAVSRPQRLNAPESKKLVVKMQSELFKMQQDNDFI</sequence>
<proteinExistence type="inferred from homology"/>
<dbReference type="SUPFAM" id="SSF53850">
    <property type="entry name" value="Periplasmic binding protein-like II"/>
    <property type="match status" value="1"/>
</dbReference>
<dbReference type="PRINTS" id="PR00039">
    <property type="entry name" value="HTHLYSR"/>
</dbReference>
<organism evidence="6 7">
    <name type="scientific">Levilactobacillus fuyuanensis</name>
    <dbReference type="NCBI Taxonomy" id="2486022"/>
    <lineage>
        <taxon>Bacteria</taxon>
        <taxon>Bacillati</taxon>
        <taxon>Bacillota</taxon>
        <taxon>Bacilli</taxon>
        <taxon>Lactobacillales</taxon>
        <taxon>Lactobacillaceae</taxon>
        <taxon>Levilactobacillus</taxon>
    </lineage>
</organism>
<dbReference type="PROSITE" id="PS50931">
    <property type="entry name" value="HTH_LYSR"/>
    <property type="match status" value="1"/>
</dbReference>
<name>A0ABW4H0R9_9LACO</name>
<reference evidence="7" key="1">
    <citation type="journal article" date="2019" name="Int. J. Syst. Evol. Microbiol.">
        <title>The Global Catalogue of Microorganisms (GCM) 10K type strain sequencing project: providing services to taxonomists for standard genome sequencing and annotation.</title>
        <authorList>
            <consortium name="The Broad Institute Genomics Platform"/>
            <consortium name="The Broad Institute Genome Sequencing Center for Infectious Disease"/>
            <person name="Wu L."/>
            <person name="Ma J."/>
        </authorList>
    </citation>
    <scope>NUCLEOTIDE SEQUENCE [LARGE SCALE GENOMIC DNA]</scope>
    <source>
        <strain evidence="7">CCM 8906</strain>
    </source>
</reference>
<dbReference type="RefSeq" id="WP_125701199.1">
    <property type="nucleotide sequence ID" value="NZ_JBHTOM010000001.1"/>
</dbReference>
<dbReference type="SUPFAM" id="SSF46785">
    <property type="entry name" value="Winged helix' DNA-binding domain"/>
    <property type="match status" value="1"/>
</dbReference>
<protein>
    <submittedName>
        <fullName evidence="6">LysR family transcriptional regulator</fullName>
    </submittedName>
</protein>
<dbReference type="InterPro" id="IPR000847">
    <property type="entry name" value="LysR_HTH_N"/>
</dbReference>
<dbReference type="InterPro" id="IPR036388">
    <property type="entry name" value="WH-like_DNA-bd_sf"/>
</dbReference>
<evidence type="ECO:0000313" key="7">
    <source>
        <dbReference type="Proteomes" id="UP001597195"/>
    </source>
</evidence>
<keyword evidence="2" id="KW-0805">Transcription regulation</keyword>
<dbReference type="EMBL" id="JBHTOM010000001">
    <property type="protein sequence ID" value="MFD1548309.1"/>
    <property type="molecule type" value="Genomic_DNA"/>
</dbReference>
<dbReference type="PANTHER" id="PTHR30126">
    <property type="entry name" value="HTH-TYPE TRANSCRIPTIONAL REGULATOR"/>
    <property type="match status" value="1"/>
</dbReference>
<evidence type="ECO:0000256" key="4">
    <source>
        <dbReference type="ARBA" id="ARBA00023163"/>
    </source>
</evidence>